<comment type="caution">
    <text evidence="9">The sequence shown here is derived from an EMBL/GenBank/DDBJ whole genome shotgun (WGS) entry which is preliminary data.</text>
</comment>
<dbReference type="GO" id="GO:0006508">
    <property type="term" value="P:proteolysis"/>
    <property type="evidence" value="ECO:0007669"/>
    <property type="project" value="UniProtKB-KW"/>
</dbReference>
<feature type="domain" description="Prohead serine protease" evidence="7">
    <location>
        <begin position="47"/>
        <end position="197"/>
    </location>
</feature>
<evidence type="ECO:0000256" key="5">
    <source>
        <dbReference type="SAM" id="Coils"/>
    </source>
</evidence>
<evidence type="ECO:0000256" key="1">
    <source>
        <dbReference type="ARBA" id="ARBA00004328"/>
    </source>
</evidence>
<keyword evidence="2" id="KW-1188">Viral release from host cell</keyword>
<organism evidence="9 10">
    <name type="scientific">Bifidobacterium pseudolongum subsp. globosum</name>
    <dbReference type="NCBI Taxonomy" id="1690"/>
    <lineage>
        <taxon>Bacteria</taxon>
        <taxon>Bacillati</taxon>
        <taxon>Actinomycetota</taxon>
        <taxon>Actinomycetes</taxon>
        <taxon>Bifidobacteriales</taxon>
        <taxon>Bifidobacteriaceae</taxon>
        <taxon>Bifidobacterium</taxon>
    </lineage>
</organism>
<keyword evidence="3" id="KW-0645">Protease</keyword>
<reference evidence="9 10" key="1">
    <citation type="submission" date="2018-12" db="EMBL/GenBank/DDBJ databases">
        <title>Unveiling genomic diversity among members of the Bifidobacterium pseudolongum species, a widely distributed gut commensal of the animal kingdom.</title>
        <authorList>
            <person name="Lugli G.A."/>
            <person name="Duranti S."/>
            <person name="Albert K."/>
            <person name="Mancabelli L."/>
            <person name="Napoli S."/>
            <person name="Viappiani A."/>
            <person name="Anzalone R."/>
            <person name="Longhi G."/>
            <person name="Milani C."/>
            <person name="Turroni F."/>
            <person name="Alessandri G."/>
            <person name="Sela D.A."/>
            <person name="Van Sinderen D."/>
            <person name="Ventura M."/>
        </authorList>
    </citation>
    <scope>NUCLEOTIDE SEQUENCE [LARGE SCALE GENOMIC DNA]</scope>
    <source>
        <strain evidence="9 10">2032B</strain>
    </source>
</reference>
<sequence length="642" mass="69387">MKNKLKTLSFPFTLKEADSAESDEPADSEDVDVDPPADQPGPTPEASDKGSGIFAGYASTWDPDLYDDVIMPGAFADTLAAQYPDGGARIPIHWQHKEGSPFDVIGETISAIEDDKGLYIEARLDLDTDEGARAYQLLQRGLIHQMSIGFLIEECSYVTDKDSGDWDWDHRQIHKVKLFEISLVQVAGNQSAEITEVRSANTDAARKDGPTHPASKMARQVEETKHTSGSGSLRNGKDSDTMDMASQLAAKKQAAATLVAKGADRLTDAEYAQLKAINEDIKEIEGNLEAFKQAADSINKVATDIRKEQPMRAKSLGDLYIKGLESKGMSVLDTKHTGFRSAEFKAADTTHQTDETTGGGEGYAPLTTQVDQQGVFAYQRPLTIAALFDQGTMNGSAITYPVYGALEGSAGTVKQGAKKPQLHLPAPEWVTDTLHEIAAYWKISDDMADDVPYVVSEINSHATYDLQLVEETQLLSGDGADTNLTGLLNRSIQTMGKDDDTDADRIFKAFTKVSEATGFPVDAIVINPTDYQAIRLSKDSNGQYYGGGPFNGGEVTVPLWGVNTIVTPAVAAGTVVVGAFKQGGTVFRKGGLVVESSNSNEDDFIYDKIAFRVKERVTLQVKYPKAFVKVTLGAKPTAGKTE</sequence>
<evidence type="ECO:0000256" key="3">
    <source>
        <dbReference type="ARBA" id="ARBA00022670"/>
    </source>
</evidence>
<feature type="domain" description="Phage capsid-like C-terminal" evidence="8">
    <location>
        <begin position="382"/>
        <end position="631"/>
    </location>
</feature>
<gene>
    <name evidence="9" type="ORF">PG2032B_1075</name>
</gene>
<dbReference type="RefSeq" id="WP_242501757.1">
    <property type="nucleotide sequence ID" value="NZ_RYUQ01000002.1"/>
</dbReference>
<dbReference type="EMBL" id="RYUQ01000002">
    <property type="protein sequence ID" value="RYQ26479.1"/>
    <property type="molecule type" value="Genomic_DNA"/>
</dbReference>
<dbReference type="InterPro" id="IPR006433">
    <property type="entry name" value="Prohead_protease"/>
</dbReference>
<name>A0A4Q5ADZ7_9BIFI</name>
<evidence type="ECO:0000259" key="8">
    <source>
        <dbReference type="Pfam" id="PF05065"/>
    </source>
</evidence>
<evidence type="ECO:0000256" key="4">
    <source>
        <dbReference type="ARBA" id="ARBA00022801"/>
    </source>
</evidence>
<proteinExistence type="predicted"/>
<evidence type="ECO:0000256" key="2">
    <source>
        <dbReference type="ARBA" id="ARBA00022612"/>
    </source>
</evidence>
<keyword evidence="4" id="KW-0378">Hydrolase</keyword>
<feature type="region of interest" description="Disordered" evidence="6">
    <location>
        <begin position="197"/>
        <end position="240"/>
    </location>
</feature>
<dbReference type="Proteomes" id="UP000292535">
    <property type="component" value="Unassembled WGS sequence"/>
</dbReference>
<dbReference type="SUPFAM" id="SSF56563">
    <property type="entry name" value="Major capsid protein gp5"/>
    <property type="match status" value="1"/>
</dbReference>
<dbReference type="Pfam" id="PF04586">
    <property type="entry name" value="Peptidase_S78"/>
    <property type="match status" value="1"/>
</dbReference>
<evidence type="ECO:0000313" key="9">
    <source>
        <dbReference type="EMBL" id="RYQ26479.1"/>
    </source>
</evidence>
<dbReference type="InterPro" id="IPR024455">
    <property type="entry name" value="Phage_capsid"/>
</dbReference>
<comment type="subcellular location">
    <subcellularLocation>
        <location evidence="1">Virion</location>
    </subcellularLocation>
</comment>
<evidence type="ECO:0000259" key="7">
    <source>
        <dbReference type="Pfam" id="PF04586"/>
    </source>
</evidence>
<dbReference type="NCBIfam" id="TIGR01554">
    <property type="entry name" value="major_cap_HK97"/>
    <property type="match status" value="1"/>
</dbReference>
<dbReference type="Gene3D" id="3.30.2320.10">
    <property type="entry name" value="hypothetical protein PF0899 domain"/>
    <property type="match status" value="1"/>
</dbReference>
<evidence type="ECO:0000256" key="6">
    <source>
        <dbReference type="SAM" id="MobiDB-lite"/>
    </source>
</evidence>
<dbReference type="Gene3D" id="3.30.2400.10">
    <property type="entry name" value="Major capsid protein gp5"/>
    <property type="match status" value="1"/>
</dbReference>
<evidence type="ECO:0000313" key="10">
    <source>
        <dbReference type="Proteomes" id="UP000292535"/>
    </source>
</evidence>
<dbReference type="Pfam" id="PF05065">
    <property type="entry name" value="Phage_capsid"/>
    <property type="match status" value="1"/>
</dbReference>
<feature type="compositionally biased region" description="Acidic residues" evidence="6">
    <location>
        <begin position="19"/>
        <end position="35"/>
    </location>
</feature>
<dbReference type="GO" id="GO:0008233">
    <property type="term" value="F:peptidase activity"/>
    <property type="evidence" value="ECO:0007669"/>
    <property type="project" value="UniProtKB-KW"/>
</dbReference>
<dbReference type="InterPro" id="IPR054612">
    <property type="entry name" value="Phage_capsid-like_C"/>
</dbReference>
<dbReference type="AlphaFoldDB" id="A0A4Q5ADZ7"/>
<keyword evidence="5" id="KW-0175">Coiled coil</keyword>
<feature type="coiled-coil region" evidence="5">
    <location>
        <begin position="274"/>
        <end position="301"/>
    </location>
</feature>
<dbReference type="NCBIfam" id="TIGR01543">
    <property type="entry name" value="proheadase_HK97"/>
    <property type="match status" value="1"/>
</dbReference>
<protein>
    <submittedName>
        <fullName evidence="9">Phage capsid protein</fullName>
    </submittedName>
</protein>
<dbReference type="InterPro" id="IPR054613">
    <property type="entry name" value="Peptidase_S78_dom"/>
</dbReference>
<feature type="region of interest" description="Disordered" evidence="6">
    <location>
        <begin position="13"/>
        <end position="52"/>
    </location>
</feature>
<accession>A0A4Q5ADZ7</accession>